<keyword evidence="3" id="KW-1185">Reference proteome</keyword>
<dbReference type="RefSeq" id="WP_091027036.1">
    <property type="nucleotide sequence ID" value="NZ_BKAE01000021.1"/>
</dbReference>
<evidence type="ECO:0000313" key="2">
    <source>
        <dbReference type="EMBL" id="SDO71346.1"/>
    </source>
</evidence>
<dbReference type="EMBL" id="FNIC01000013">
    <property type="protein sequence ID" value="SDO71346.1"/>
    <property type="molecule type" value="Genomic_DNA"/>
</dbReference>
<organism evidence="2 3">
    <name type="scientific">Nocardioides szechwanensis</name>
    <dbReference type="NCBI Taxonomy" id="1005944"/>
    <lineage>
        <taxon>Bacteria</taxon>
        <taxon>Bacillati</taxon>
        <taxon>Actinomycetota</taxon>
        <taxon>Actinomycetes</taxon>
        <taxon>Propionibacteriales</taxon>
        <taxon>Nocardioidaceae</taxon>
        <taxon>Nocardioides</taxon>
    </lineage>
</organism>
<accession>A0A1H0LTN0</accession>
<keyword evidence="1" id="KW-0472">Membrane</keyword>
<evidence type="ECO:0000313" key="3">
    <source>
        <dbReference type="Proteomes" id="UP000199004"/>
    </source>
</evidence>
<keyword evidence="1" id="KW-0812">Transmembrane</keyword>
<sequence length="197" mass="21464">MNASLPEPGSDTQSPKPRQRTLVRHWRIVLAATLALGVVVALGVLAWEWRHPHAFRDAEGGIGQSANSWPVGKAIYVGVTYGQESGWITLQDAEPVIERNSARAEIEHFVCIPERIGGGSIGSVDAAGADQHCATLEPIGGKPIEFELSGNRQILMRITPTIEGVVRVPSSDLTYCQGWREGRQRVGDGIRIRAVRR</sequence>
<dbReference type="AlphaFoldDB" id="A0A1H0LTN0"/>
<reference evidence="2 3" key="1">
    <citation type="submission" date="2016-10" db="EMBL/GenBank/DDBJ databases">
        <authorList>
            <person name="de Groot N.N."/>
        </authorList>
    </citation>
    <scope>NUCLEOTIDE SEQUENCE [LARGE SCALE GENOMIC DNA]</scope>
    <source>
        <strain evidence="2 3">CGMCC 1.11147</strain>
    </source>
</reference>
<gene>
    <name evidence="2" type="ORF">SAMN05192576_0312</name>
</gene>
<feature type="transmembrane region" description="Helical" evidence="1">
    <location>
        <begin position="26"/>
        <end position="47"/>
    </location>
</feature>
<protein>
    <submittedName>
        <fullName evidence="2">Uncharacterized protein</fullName>
    </submittedName>
</protein>
<dbReference type="Proteomes" id="UP000199004">
    <property type="component" value="Unassembled WGS sequence"/>
</dbReference>
<proteinExistence type="predicted"/>
<evidence type="ECO:0000256" key="1">
    <source>
        <dbReference type="SAM" id="Phobius"/>
    </source>
</evidence>
<dbReference type="STRING" id="1005944.SAMN05192576_0312"/>
<name>A0A1H0LTN0_9ACTN</name>
<keyword evidence="1" id="KW-1133">Transmembrane helix</keyword>